<evidence type="ECO:0000313" key="1">
    <source>
        <dbReference type="EMBL" id="KAH0764125.1"/>
    </source>
</evidence>
<dbReference type="InterPro" id="IPR036188">
    <property type="entry name" value="FAD/NAD-bd_sf"/>
</dbReference>
<reference evidence="1 2" key="1">
    <citation type="journal article" date="2021" name="bioRxiv">
        <title>Chromosome-scale and haplotype-resolved genome assembly of a tetraploid potato cultivar.</title>
        <authorList>
            <person name="Sun H."/>
            <person name="Jiao W.-B."/>
            <person name="Krause K."/>
            <person name="Campoy J.A."/>
            <person name="Goel M."/>
            <person name="Folz-Donahue K."/>
            <person name="Kukat C."/>
            <person name="Huettel B."/>
            <person name="Schneeberger K."/>
        </authorList>
    </citation>
    <scope>NUCLEOTIDE SEQUENCE [LARGE SCALE GENOMIC DNA]</scope>
    <source>
        <strain evidence="1">SolTubOtavaFocal</strain>
        <tissue evidence="1">Leaves</tissue>
    </source>
</reference>
<dbReference type="Gene3D" id="3.50.50.60">
    <property type="entry name" value="FAD/NAD(P)-binding domain"/>
    <property type="match status" value="1"/>
</dbReference>
<gene>
    <name evidence="1" type="ORF">KY290_020198</name>
</gene>
<proteinExistence type="predicted"/>
<organism evidence="1 2">
    <name type="scientific">Solanum tuberosum</name>
    <name type="common">Potato</name>
    <dbReference type="NCBI Taxonomy" id="4113"/>
    <lineage>
        <taxon>Eukaryota</taxon>
        <taxon>Viridiplantae</taxon>
        <taxon>Streptophyta</taxon>
        <taxon>Embryophyta</taxon>
        <taxon>Tracheophyta</taxon>
        <taxon>Spermatophyta</taxon>
        <taxon>Magnoliopsida</taxon>
        <taxon>eudicotyledons</taxon>
        <taxon>Gunneridae</taxon>
        <taxon>Pentapetalae</taxon>
        <taxon>asterids</taxon>
        <taxon>lamiids</taxon>
        <taxon>Solanales</taxon>
        <taxon>Solanaceae</taxon>
        <taxon>Solanoideae</taxon>
        <taxon>Solaneae</taxon>
        <taxon>Solanum</taxon>
    </lineage>
</organism>
<evidence type="ECO:0000313" key="2">
    <source>
        <dbReference type="Proteomes" id="UP000826656"/>
    </source>
</evidence>
<comment type="caution">
    <text evidence="1">The sequence shown here is derived from an EMBL/GenBank/DDBJ whole genome shotgun (WGS) entry which is preliminary data.</text>
</comment>
<sequence length="78" mass="8696">MVEQPYDRGAMELKVVEPSGENRLLASAAFFVTGYIQDKKCMGKTVTHAGTGCVEALDADHYLQELDDNEGFLIQWRS</sequence>
<keyword evidence="2" id="KW-1185">Reference proteome</keyword>
<name>A0ABQ7VMB2_SOLTU</name>
<protein>
    <submittedName>
        <fullName evidence="1">Uncharacterized protein</fullName>
    </submittedName>
</protein>
<dbReference type="Proteomes" id="UP000826656">
    <property type="component" value="Unassembled WGS sequence"/>
</dbReference>
<dbReference type="EMBL" id="JAIVGD010000013">
    <property type="protein sequence ID" value="KAH0764125.1"/>
    <property type="molecule type" value="Genomic_DNA"/>
</dbReference>
<accession>A0ABQ7VMB2</accession>